<evidence type="ECO:0000256" key="2">
    <source>
        <dbReference type="ARBA" id="ARBA00023015"/>
    </source>
</evidence>
<dbReference type="Gene3D" id="1.10.510.10">
    <property type="entry name" value="Transferase(Phosphotransferase) domain 1"/>
    <property type="match status" value="1"/>
</dbReference>
<dbReference type="AlphaFoldDB" id="A0A9Q0L1X0"/>
<keyword evidence="9" id="KW-1185">Reference proteome</keyword>
<keyword evidence="4" id="KW-0804">Transcription</keyword>
<organism evidence="8 9">
    <name type="scientific">Protea cynaroides</name>
    <dbReference type="NCBI Taxonomy" id="273540"/>
    <lineage>
        <taxon>Eukaryota</taxon>
        <taxon>Viridiplantae</taxon>
        <taxon>Streptophyta</taxon>
        <taxon>Embryophyta</taxon>
        <taxon>Tracheophyta</taxon>
        <taxon>Spermatophyta</taxon>
        <taxon>Magnoliopsida</taxon>
        <taxon>Proteales</taxon>
        <taxon>Proteaceae</taxon>
        <taxon>Protea</taxon>
    </lineage>
</organism>
<dbReference type="InterPro" id="IPR044800">
    <property type="entry name" value="LEC2-like"/>
</dbReference>
<evidence type="ECO:0000259" key="7">
    <source>
        <dbReference type="Pfam" id="PF02362"/>
    </source>
</evidence>
<evidence type="ECO:0000256" key="4">
    <source>
        <dbReference type="ARBA" id="ARBA00023163"/>
    </source>
</evidence>
<dbReference type="GO" id="GO:0003700">
    <property type="term" value="F:DNA-binding transcription factor activity"/>
    <property type="evidence" value="ECO:0007669"/>
    <property type="project" value="InterPro"/>
</dbReference>
<dbReference type="PANTHER" id="PTHR31140:SF139">
    <property type="entry name" value="B3 DOMAIN-CONTAINING PROTEIN OS02G0455900-RELATED"/>
    <property type="match status" value="1"/>
</dbReference>
<protein>
    <recommendedName>
        <fullName evidence="7">TF-B3 domain-containing protein</fullName>
    </recommendedName>
</protein>
<sequence length="532" mass="60799">MLQPTLNVGPLVEDKSTSYSSSSSSSSSNFINRNGYYYGSSSSSSSNINEVPDDELSLQVQRVYINWETIKKGFLFSKLLNKSDSGKLNRLWIPIRKAEKYFPSLKKGDDKKIPTTNQVVWSKFWSTSRCYVLTTGWKKFVNEYGLIGFVHEVFFYKIHYQLEVSDDQPLFIDFKEKVHDQQELEVSDDQHLFIDLKKKDPPPTRLFGQNLIHHDQLEVSDDQHLFNNFKKKDPPPTRLFGQNLVPHDQLEVSDDQHLFNDFKKKDPPPTRLFGQNLVLHDQLEVSNDPLGVSHLASGNQDGLHELHSQVYIPQHCDVFRCPCDIYTPRSLLLQTLHRQWILLFSGFPIPEVVVLSESHKWGDTNAYRTAAQGRHRASESSTQASPQRPASYPSAPFKKLQTDCCRILLRKSMATPEVDGAALSDTLSTYETAFATGKSKEADAYNYGVAFLELVTHKMVMEMSFPEGIDLVSWVYSTWINTESIHGIVDPNLMEEFVDLTVMDEVIDVLLVALKCMAKQPRKRRPIKDVVK</sequence>
<dbReference type="EMBL" id="JAMYWD010000001">
    <property type="protein sequence ID" value="KAJ4980491.1"/>
    <property type="molecule type" value="Genomic_DNA"/>
</dbReference>
<evidence type="ECO:0000313" key="9">
    <source>
        <dbReference type="Proteomes" id="UP001141806"/>
    </source>
</evidence>
<reference evidence="8" key="1">
    <citation type="journal article" date="2023" name="Plant J.">
        <title>The genome of the king protea, Protea cynaroides.</title>
        <authorList>
            <person name="Chang J."/>
            <person name="Duong T.A."/>
            <person name="Schoeman C."/>
            <person name="Ma X."/>
            <person name="Roodt D."/>
            <person name="Barker N."/>
            <person name="Li Z."/>
            <person name="Van de Peer Y."/>
            <person name="Mizrachi E."/>
        </authorList>
    </citation>
    <scope>NUCLEOTIDE SEQUENCE</scope>
    <source>
        <tissue evidence="8">Young leaves</tissue>
    </source>
</reference>
<dbReference type="Gene3D" id="2.40.330.10">
    <property type="entry name" value="DNA-binding pseudobarrel domain"/>
    <property type="match status" value="1"/>
</dbReference>
<dbReference type="SUPFAM" id="SSF101936">
    <property type="entry name" value="DNA-binding pseudobarrel domain"/>
    <property type="match status" value="1"/>
</dbReference>
<keyword evidence="5" id="KW-0539">Nucleus</keyword>
<feature type="region of interest" description="Disordered" evidence="6">
    <location>
        <begin position="1"/>
        <end position="28"/>
    </location>
</feature>
<dbReference type="InterPro" id="IPR015300">
    <property type="entry name" value="DNA-bd_pseudobarrel_sf"/>
</dbReference>
<accession>A0A9Q0L1X0</accession>
<dbReference type="CDD" id="cd10017">
    <property type="entry name" value="B3_DNA"/>
    <property type="match status" value="1"/>
</dbReference>
<dbReference type="Proteomes" id="UP001141806">
    <property type="component" value="Unassembled WGS sequence"/>
</dbReference>
<gene>
    <name evidence="8" type="ORF">NE237_031328</name>
</gene>
<evidence type="ECO:0000256" key="3">
    <source>
        <dbReference type="ARBA" id="ARBA00023125"/>
    </source>
</evidence>
<feature type="domain" description="TF-B3" evidence="7">
    <location>
        <begin position="76"/>
        <end position="146"/>
    </location>
</feature>
<dbReference type="InterPro" id="IPR003340">
    <property type="entry name" value="B3_DNA-bd"/>
</dbReference>
<evidence type="ECO:0000256" key="5">
    <source>
        <dbReference type="ARBA" id="ARBA00023242"/>
    </source>
</evidence>
<evidence type="ECO:0000256" key="1">
    <source>
        <dbReference type="ARBA" id="ARBA00004123"/>
    </source>
</evidence>
<dbReference type="OrthoDB" id="10681370at2759"/>
<evidence type="ECO:0000256" key="6">
    <source>
        <dbReference type="SAM" id="MobiDB-lite"/>
    </source>
</evidence>
<evidence type="ECO:0000313" key="8">
    <source>
        <dbReference type="EMBL" id="KAJ4980491.1"/>
    </source>
</evidence>
<dbReference type="GO" id="GO:0003677">
    <property type="term" value="F:DNA binding"/>
    <property type="evidence" value="ECO:0007669"/>
    <property type="project" value="UniProtKB-KW"/>
</dbReference>
<dbReference type="Pfam" id="PF02362">
    <property type="entry name" value="B3"/>
    <property type="match status" value="1"/>
</dbReference>
<comment type="subcellular location">
    <subcellularLocation>
        <location evidence="1">Nucleus</location>
    </subcellularLocation>
</comment>
<keyword evidence="2" id="KW-0805">Transcription regulation</keyword>
<keyword evidence="3" id="KW-0238">DNA-binding</keyword>
<feature type="compositionally biased region" description="Polar residues" evidence="6">
    <location>
        <begin position="379"/>
        <end position="388"/>
    </location>
</feature>
<name>A0A9Q0L1X0_9MAGN</name>
<feature type="compositionally biased region" description="Low complexity" evidence="6">
    <location>
        <begin position="17"/>
        <end position="28"/>
    </location>
</feature>
<proteinExistence type="predicted"/>
<feature type="region of interest" description="Disordered" evidence="6">
    <location>
        <begin position="370"/>
        <end position="396"/>
    </location>
</feature>
<dbReference type="GO" id="GO:0005634">
    <property type="term" value="C:nucleus"/>
    <property type="evidence" value="ECO:0007669"/>
    <property type="project" value="UniProtKB-SubCell"/>
</dbReference>
<comment type="caution">
    <text evidence="8">The sequence shown here is derived from an EMBL/GenBank/DDBJ whole genome shotgun (WGS) entry which is preliminary data.</text>
</comment>
<dbReference type="PANTHER" id="PTHR31140">
    <property type="entry name" value="B3 DOMAIN-CONTAINING TRANSCRIPTION FACTOR ABI3"/>
    <property type="match status" value="1"/>
</dbReference>